<evidence type="ECO:0000313" key="3">
    <source>
        <dbReference type="Proteomes" id="UP001595952"/>
    </source>
</evidence>
<dbReference type="Gene3D" id="1.10.3210.10">
    <property type="entry name" value="Hypothetical protein af1432"/>
    <property type="match status" value="1"/>
</dbReference>
<keyword evidence="2" id="KW-0378">Hydrolase</keyword>
<reference evidence="3" key="1">
    <citation type="journal article" date="2019" name="Int. J. Syst. Evol. Microbiol.">
        <title>The Global Catalogue of Microorganisms (GCM) 10K type strain sequencing project: providing services to taxonomists for standard genome sequencing and annotation.</title>
        <authorList>
            <consortium name="The Broad Institute Genomics Platform"/>
            <consortium name="The Broad Institute Genome Sequencing Center for Infectious Disease"/>
            <person name="Wu L."/>
            <person name="Ma J."/>
        </authorList>
    </citation>
    <scope>NUCLEOTIDE SEQUENCE [LARGE SCALE GENOMIC DNA]</scope>
    <source>
        <strain evidence="3">CCUG 55995</strain>
    </source>
</reference>
<dbReference type="SMART" id="SM00471">
    <property type="entry name" value="HDc"/>
    <property type="match status" value="1"/>
</dbReference>
<accession>A0ABV9I7M1</accession>
<dbReference type="GO" id="GO:0016787">
    <property type="term" value="F:hydrolase activity"/>
    <property type="evidence" value="ECO:0007669"/>
    <property type="project" value="UniProtKB-KW"/>
</dbReference>
<dbReference type="InterPro" id="IPR006675">
    <property type="entry name" value="HDIG_dom"/>
</dbReference>
<proteinExistence type="predicted"/>
<keyword evidence="3" id="KW-1185">Reference proteome</keyword>
<dbReference type="PANTHER" id="PTHR45228">
    <property type="entry name" value="CYCLIC DI-GMP PHOSPHODIESTERASE TM_0186-RELATED"/>
    <property type="match status" value="1"/>
</dbReference>
<sequence>MRSNTPLAILTLTQEALAAPDLPSGVTPTLSHLVQHTAAVGSAYFQAQTREVLGYHVRAASGQMPDTPGMNAIAAHGLPVDTPLMRALEHSTVPLFIDDTAASPEGAGFYELGVRSVAAAPVRQERGQLIGAFLMHTFEPHRWTDDEAMLFGMVSGTIAALAGRLSAQEEAQRARESALRSLGLALEARDRETQGHTDRVTALALRMAERLQLPMEECEALRWGAYLHDIGKLAVPDAVLLKPGPLTPPEWHTMQLHVLDGHRFAQALSFLPPEALAVITDHHERWNGEGYPTGKAGRDISLGGRIFALCDVYDALVSHRPYKVAWTSQEALAELRAQAGQHFDPDLVQEFLAMVEETGHERL</sequence>
<dbReference type="Proteomes" id="UP001595952">
    <property type="component" value="Unassembled WGS sequence"/>
</dbReference>
<gene>
    <name evidence="2" type="ORF">ACFO0D_08125</name>
</gene>
<dbReference type="Pfam" id="PF13487">
    <property type="entry name" value="HD_5"/>
    <property type="match status" value="1"/>
</dbReference>
<dbReference type="PROSITE" id="PS51832">
    <property type="entry name" value="HD_GYP"/>
    <property type="match status" value="1"/>
</dbReference>
<protein>
    <submittedName>
        <fullName evidence="2">HD-GYP domain-containing protein</fullName>
        <ecNumber evidence="2">3.1.4.-</ecNumber>
    </submittedName>
</protein>
<dbReference type="EC" id="3.1.4.-" evidence="2"/>
<dbReference type="SUPFAM" id="SSF55781">
    <property type="entry name" value="GAF domain-like"/>
    <property type="match status" value="1"/>
</dbReference>
<dbReference type="EMBL" id="JBHSEI010000005">
    <property type="protein sequence ID" value="MFC4638309.1"/>
    <property type="molecule type" value="Genomic_DNA"/>
</dbReference>
<dbReference type="InterPro" id="IPR052020">
    <property type="entry name" value="Cyclic_di-GMP/3'3'-cGAMP_PDE"/>
</dbReference>
<evidence type="ECO:0000259" key="1">
    <source>
        <dbReference type="PROSITE" id="PS51832"/>
    </source>
</evidence>
<organism evidence="2 3">
    <name type="scientific">Deinococcus hohokamensis</name>
    <dbReference type="NCBI Taxonomy" id="309883"/>
    <lineage>
        <taxon>Bacteria</taxon>
        <taxon>Thermotogati</taxon>
        <taxon>Deinococcota</taxon>
        <taxon>Deinococci</taxon>
        <taxon>Deinococcales</taxon>
        <taxon>Deinococcaceae</taxon>
        <taxon>Deinococcus</taxon>
    </lineage>
</organism>
<comment type="caution">
    <text evidence="2">The sequence shown here is derived from an EMBL/GenBank/DDBJ whole genome shotgun (WGS) entry which is preliminary data.</text>
</comment>
<evidence type="ECO:0000313" key="2">
    <source>
        <dbReference type="EMBL" id="MFC4638309.1"/>
    </source>
</evidence>
<dbReference type="InterPro" id="IPR003607">
    <property type="entry name" value="HD/PDEase_dom"/>
</dbReference>
<dbReference type="InterPro" id="IPR037522">
    <property type="entry name" value="HD_GYP_dom"/>
</dbReference>
<dbReference type="SUPFAM" id="SSF109604">
    <property type="entry name" value="HD-domain/PDEase-like"/>
    <property type="match status" value="1"/>
</dbReference>
<dbReference type="RefSeq" id="WP_380061315.1">
    <property type="nucleotide sequence ID" value="NZ_JBHSEI010000005.1"/>
</dbReference>
<dbReference type="NCBIfam" id="TIGR00277">
    <property type="entry name" value="HDIG"/>
    <property type="match status" value="1"/>
</dbReference>
<dbReference type="CDD" id="cd00077">
    <property type="entry name" value="HDc"/>
    <property type="match status" value="1"/>
</dbReference>
<name>A0ABV9I7M1_9DEIO</name>
<dbReference type="PANTHER" id="PTHR45228:SF8">
    <property type="entry name" value="TWO-COMPONENT RESPONSE REGULATOR-RELATED"/>
    <property type="match status" value="1"/>
</dbReference>
<dbReference type="InterPro" id="IPR029016">
    <property type="entry name" value="GAF-like_dom_sf"/>
</dbReference>
<dbReference type="Gene3D" id="3.30.450.40">
    <property type="match status" value="1"/>
</dbReference>
<feature type="domain" description="HD-GYP" evidence="1">
    <location>
        <begin position="171"/>
        <end position="363"/>
    </location>
</feature>